<comment type="caution">
    <text evidence="8">The sequence shown here is derived from an EMBL/GenBank/DDBJ whole genome shotgun (WGS) entry which is preliminary data.</text>
</comment>
<dbReference type="SUPFAM" id="SSF50486">
    <property type="entry name" value="FMT C-terminal domain-like"/>
    <property type="match status" value="1"/>
</dbReference>
<dbReference type="Pfam" id="PF00551">
    <property type="entry name" value="Formyl_trans_N"/>
    <property type="match status" value="1"/>
</dbReference>
<protein>
    <recommendedName>
        <fullName evidence="2 5">Methionyl-tRNA formyltransferase</fullName>
        <ecNumber evidence="2 5">2.1.2.9</ecNumber>
    </recommendedName>
</protein>
<gene>
    <name evidence="5 8" type="primary">fmt</name>
    <name evidence="8" type="ORF">QU605_12025</name>
</gene>
<dbReference type="PANTHER" id="PTHR11138:SF5">
    <property type="entry name" value="METHIONYL-TRNA FORMYLTRANSFERASE, MITOCHONDRIAL"/>
    <property type="match status" value="1"/>
</dbReference>
<reference evidence="8" key="1">
    <citation type="submission" date="2023-06" db="EMBL/GenBank/DDBJ databases">
        <title>Robiginitalea aurantiacus sp. nov. and Algoriphagus sediminis sp. nov., isolated from coastal sediment.</title>
        <authorList>
            <person name="Zhou Z.Y."/>
            <person name="An J."/>
            <person name="Jia Y.W."/>
            <person name="Du Z.J."/>
        </authorList>
    </citation>
    <scope>NUCLEOTIDE SEQUENCE</scope>
    <source>
        <strain evidence="8">M39</strain>
    </source>
</reference>
<evidence type="ECO:0000256" key="3">
    <source>
        <dbReference type="ARBA" id="ARBA00022679"/>
    </source>
</evidence>
<keyword evidence="4 5" id="KW-0648">Protein biosynthesis</keyword>
<feature type="domain" description="Formyl transferase C-terminal" evidence="7">
    <location>
        <begin position="207"/>
        <end position="307"/>
    </location>
</feature>
<sequence>MKNTLRIAFMGTPDFAVASLEALLENGYPVVVVVTAPDRPAGRGRTLKASPVKECAEKYGIPVLQPERLKDPEFVGQLEALDVNLQVVVAFRMLPEVVWAQPAFGTFNLHASLLPDFRGAAPIHWAVVNGETETGVTTFFIDAEIDTGQIILQEKTPIRPDETTGELYERLMQMGARLVLETVRMIEAGPVKTRTQKHLQTPKKAPKLTNENTQLDWDTPTQKVHDKIRGLCPFPGAWTHFENNGTVERVKIFRSTTDDLNDEAPSGSIVKRENRLLARTADGWLEVLEMQLPGKRRMPVKDILNGLEIQKSARFL</sequence>
<keyword evidence="9" id="KW-1185">Reference proteome</keyword>
<organism evidence="8 9">
    <name type="scientific">Robiginitalea aurantiaca</name>
    <dbReference type="NCBI Taxonomy" id="3056915"/>
    <lineage>
        <taxon>Bacteria</taxon>
        <taxon>Pseudomonadati</taxon>
        <taxon>Bacteroidota</taxon>
        <taxon>Flavobacteriia</taxon>
        <taxon>Flavobacteriales</taxon>
        <taxon>Flavobacteriaceae</taxon>
        <taxon>Robiginitalea</taxon>
    </lineage>
</organism>
<dbReference type="InterPro" id="IPR002376">
    <property type="entry name" value="Formyl_transf_N"/>
</dbReference>
<evidence type="ECO:0000313" key="9">
    <source>
        <dbReference type="Proteomes" id="UP001174839"/>
    </source>
</evidence>
<dbReference type="InterPro" id="IPR041711">
    <property type="entry name" value="Met-tRNA-FMT_N"/>
</dbReference>
<dbReference type="InterPro" id="IPR005794">
    <property type="entry name" value="Fmt"/>
</dbReference>
<comment type="catalytic activity">
    <reaction evidence="5">
        <text>L-methionyl-tRNA(fMet) + (6R)-10-formyltetrahydrofolate = N-formyl-L-methionyl-tRNA(fMet) + (6S)-5,6,7,8-tetrahydrofolate + H(+)</text>
        <dbReference type="Rhea" id="RHEA:24380"/>
        <dbReference type="Rhea" id="RHEA-COMP:9952"/>
        <dbReference type="Rhea" id="RHEA-COMP:9953"/>
        <dbReference type="ChEBI" id="CHEBI:15378"/>
        <dbReference type="ChEBI" id="CHEBI:57453"/>
        <dbReference type="ChEBI" id="CHEBI:78530"/>
        <dbReference type="ChEBI" id="CHEBI:78844"/>
        <dbReference type="ChEBI" id="CHEBI:195366"/>
        <dbReference type="EC" id="2.1.2.9"/>
    </reaction>
</comment>
<dbReference type="InterPro" id="IPR005793">
    <property type="entry name" value="Formyl_trans_C"/>
</dbReference>
<evidence type="ECO:0000259" key="6">
    <source>
        <dbReference type="Pfam" id="PF00551"/>
    </source>
</evidence>
<evidence type="ECO:0000259" key="7">
    <source>
        <dbReference type="Pfam" id="PF02911"/>
    </source>
</evidence>
<dbReference type="HAMAP" id="MF_00182">
    <property type="entry name" value="Formyl_trans"/>
    <property type="match status" value="1"/>
</dbReference>
<dbReference type="NCBIfam" id="TIGR00460">
    <property type="entry name" value="fmt"/>
    <property type="match status" value="1"/>
</dbReference>
<evidence type="ECO:0000256" key="4">
    <source>
        <dbReference type="ARBA" id="ARBA00022917"/>
    </source>
</evidence>
<dbReference type="CDD" id="cd08704">
    <property type="entry name" value="Met_tRNA_FMT_C"/>
    <property type="match status" value="1"/>
</dbReference>
<proteinExistence type="inferred from homology"/>
<dbReference type="InterPro" id="IPR044135">
    <property type="entry name" value="Met-tRNA-FMT_C"/>
</dbReference>
<dbReference type="InterPro" id="IPR011034">
    <property type="entry name" value="Formyl_transferase-like_C_sf"/>
</dbReference>
<dbReference type="PANTHER" id="PTHR11138">
    <property type="entry name" value="METHIONYL-TRNA FORMYLTRANSFERASE"/>
    <property type="match status" value="1"/>
</dbReference>
<comment type="similarity">
    <text evidence="1 5">Belongs to the Fmt family.</text>
</comment>
<dbReference type="CDD" id="cd08646">
    <property type="entry name" value="FMT_core_Met-tRNA-FMT_N"/>
    <property type="match status" value="1"/>
</dbReference>
<dbReference type="Proteomes" id="UP001174839">
    <property type="component" value="Unassembled WGS sequence"/>
</dbReference>
<evidence type="ECO:0000313" key="8">
    <source>
        <dbReference type="EMBL" id="MDM9632205.1"/>
    </source>
</evidence>
<keyword evidence="3 5" id="KW-0808">Transferase</keyword>
<dbReference type="Pfam" id="PF02911">
    <property type="entry name" value="Formyl_trans_C"/>
    <property type="match status" value="1"/>
</dbReference>
<dbReference type="EMBL" id="JAUDUY010000006">
    <property type="protein sequence ID" value="MDM9632205.1"/>
    <property type="molecule type" value="Genomic_DNA"/>
</dbReference>
<accession>A0ABT7WH06</accession>
<comment type="function">
    <text evidence="5">Attaches a formyl group to the free amino group of methionyl-tRNA(fMet). The formyl group appears to play a dual role in the initiator identity of N-formylmethionyl-tRNA by promoting its recognition by IF2 and preventing the misappropriation of this tRNA by the elongation apparatus.</text>
</comment>
<dbReference type="RefSeq" id="WP_289725570.1">
    <property type="nucleotide sequence ID" value="NZ_JAUDUY010000006.1"/>
</dbReference>
<feature type="binding site" evidence="5">
    <location>
        <begin position="112"/>
        <end position="115"/>
    </location>
    <ligand>
        <name>(6S)-5,6,7,8-tetrahydrofolate</name>
        <dbReference type="ChEBI" id="CHEBI:57453"/>
    </ligand>
</feature>
<name>A0ABT7WH06_9FLAO</name>
<evidence type="ECO:0000256" key="1">
    <source>
        <dbReference type="ARBA" id="ARBA00010699"/>
    </source>
</evidence>
<evidence type="ECO:0000256" key="5">
    <source>
        <dbReference type="HAMAP-Rule" id="MF_00182"/>
    </source>
</evidence>
<dbReference type="GO" id="GO:0004479">
    <property type="term" value="F:methionyl-tRNA formyltransferase activity"/>
    <property type="evidence" value="ECO:0007669"/>
    <property type="project" value="UniProtKB-EC"/>
</dbReference>
<dbReference type="Gene3D" id="3.40.50.12230">
    <property type="match status" value="1"/>
</dbReference>
<dbReference type="SUPFAM" id="SSF53328">
    <property type="entry name" value="Formyltransferase"/>
    <property type="match status" value="1"/>
</dbReference>
<dbReference type="InterPro" id="IPR036477">
    <property type="entry name" value="Formyl_transf_N_sf"/>
</dbReference>
<evidence type="ECO:0000256" key="2">
    <source>
        <dbReference type="ARBA" id="ARBA00012261"/>
    </source>
</evidence>
<feature type="domain" description="Formyl transferase N-terminal" evidence="6">
    <location>
        <begin position="6"/>
        <end position="182"/>
    </location>
</feature>
<dbReference type="EC" id="2.1.2.9" evidence="2 5"/>